<feature type="chain" id="PRO_5021034033" evidence="10">
    <location>
        <begin position="27"/>
        <end position="252"/>
    </location>
</feature>
<dbReference type="GO" id="GO:0009055">
    <property type="term" value="F:electron transfer activity"/>
    <property type="evidence" value="ECO:0007669"/>
    <property type="project" value="InterPro"/>
</dbReference>
<dbReference type="EMBL" id="SMAF01000024">
    <property type="protein sequence ID" value="TCS94071.1"/>
    <property type="molecule type" value="Genomic_DNA"/>
</dbReference>
<keyword evidence="6 8" id="KW-0408">Iron</keyword>
<keyword evidence="10" id="KW-0732">Signal</keyword>
<dbReference type="GO" id="GO:0046872">
    <property type="term" value="F:metal ion binding"/>
    <property type="evidence" value="ECO:0007669"/>
    <property type="project" value="UniProtKB-KW"/>
</dbReference>
<dbReference type="InterPro" id="IPR009056">
    <property type="entry name" value="Cyt_c-like_dom"/>
</dbReference>
<dbReference type="GO" id="GO:0016020">
    <property type="term" value="C:membrane"/>
    <property type="evidence" value="ECO:0007669"/>
    <property type="project" value="UniProtKB-SubCell"/>
</dbReference>
<dbReference type="InterPro" id="IPR036909">
    <property type="entry name" value="Cyt_c-like_dom_sf"/>
</dbReference>
<evidence type="ECO:0000256" key="9">
    <source>
        <dbReference type="SAM" id="Phobius"/>
    </source>
</evidence>
<feature type="binding site" description="covalent" evidence="8">
    <location>
        <position position="57"/>
    </location>
    <ligand>
        <name>heme c</name>
        <dbReference type="ChEBI" id="CHEBI:61717"/>
    </ligand>
</feature>
<comment type="caution">
    <text evidence="12">The sequence shown here is derived from an EMBL/GenBank/DDBJ whole genome shotgun (WGS) entry which is preliminary data.</text>
</comment>
<feature type="transmembrane region" description="Helical" evidence="9">
    <location>
        <begin position="225"/>
        <end position="243"/>
    </location>
</feature>
<dbReference type="Proteomes" id="UP000294599">
    <property type="component" value="Unassembled WGS sequence"/>
</dbReference>
<accession>A0A4R3L328</accession>
<organism evidence="12 13">
    <name type="scientific">Pseudofulvimonas gallinarii</name>
    <dbReference type="NCBI Taxonomy" id="634155"/>
    <lineage>
        <taxon>Bacteria</taxon>
        <taxon>Pseudomonadati</taxon>
        <taxon>Pseudomonadota</taxon>
        <taxon>Gammaproteobacteria</taxon>
        <taxon>Lysobacterales</taxon>
        <taxon>Rhodanobacteraceae</taxon>
        <taxon>Pseudofulvimonas</taxon>
    </lineage>
</organism>
<evidence type="ECO:0000256" key="8">
    <source>
        <dbReference type="PIRSR" id="PIRSR602326-1"/>
    </source>
</evidence>
<dbReference type="GO" id="GO:0020037">
    <property type="term" value="F:heme binding"/>
    <property type="evidence" value="ECO:0007669"/>
    <property type="project" value="InterPro"/>
</dbReference>
<dbReference type="Pfam" id="PF02167">
    <property type="entry name" value="Cytochrom_C1"/>
    <property type="match status" value="1"/>
</dbReference>
<dbReference type="PANTHER" id="PTHR10266:SF3">
    <property type="entry name" value="CYTOCHROME C1, HEME PROTEIN, MITOCHONDRIAL"/>
    <property type="match status" value="1"/>
</dbReference>
<evidence type="ECO:0000313" key="12">
    <source>
        <dbReference type="EMBL" id="TCS94071.1"/>
    </source>
</evidence>
<feature type="binding site" description="covalent" evidence="8">
    <location>
        <position position="60"/>
    </location>
    <ligand>
        <name>heme c</name>
        <dbReference type="ChEBI" id="CHEBI:61717"/>
    </ligand>
</feature>
<keyword evidence="13" id="KW-1185">Reference proteome</keyword>
<evidence type="ECO:0000256" key="4">
    <source>
        <dbReference type="ARBA" id="ARBA00022723"/>
    </source>
</evidence>
<dbReference type="Gene3D" id="1.10.760.10">
    <property type="entry name" value="Cytochrome c-like domain"/>
    <property type="match status" value="1"/>
</dbReference>
<evidence type="ECO:0000259" key="11">
    <source>
        <dbReference type="PROSITE" id="PS51007"/>
    </source>
</evidence>
<comment type="subcellular location">
    <subcellularLocation>
        <location evidence="1">Membrane</location>
    </subcellularLocation>
</comment>
<dbReference type="PROSITE" id="PS51007">
    <property type="entry name" value="CYTC"/>
    <property type="match status" value="1"/>
</dbReference>
<evidence type="ECO:0000256" key="6">
    <source>
        <dbReference type="ARBA" id="ARBA00023004"/>
    </source>
</evidence>
<sequence length="252" mass="27605">MTKARFPMRRFTSLLFGLVVSASVSAAGGHEGLAPANTQVANKAMLQRGAAMYMNYCAGCHSLKYLRYSRMAEDLGLTEEQVMENLAFSDTAKFGETINAAMTPKDGAAFFGKAPPDLSLSARSRGVDWVYNYLKSFYVDPTSATGWNNTILANASMPHVLWELQGSQSAHYGEAKEAGASPAVESLELTTPGLLSPAEYDAAVRDLVTFLEYAAEPAILQRQAIGVWVLLYLALFTLIAWLLKQEYWKDVH</sequence>
<evidence type="ECO:0000256" key="2">
    <source>
        <dbReference type="ARBA" id="ARBA00022617"/>
    </source>
</evidence>
<feature type="binding site" description="covalent" evidence="8">
    <location>
        <position position="61"/>
    </location>
    <ligand>
        <name>heme c</name>
        <dbReference type="ChEBI" id="CHEBI:61717"/>
    </ligand>
</feature>
<comment type="cofactor">
    <cofactor evidence="8">
        <name>heme c</name>
        <dbReference type="ChEBI" id="CHEBI:61717"/>
    </cofactor>
    <text evidence="8">Binds 1 heme c group covalently per subunit.</text>
</comment>
<keyword evidence="3 9" id="KW-0812">Transmembrane</keyword>
<evidence type="ECO:0000256" key="3">
    <source>
        <dbReference type="ARBA" id="ARBA00022692"/>
    </source>
</evidence>
<keyword evidence="5 9" id="KW-1133">Transmembrane helix</keyword>
<dbReference type="AlphaFoldDB" id="A0A4R3L328"/>
<keyword evidence="2 8" id="KW-0349">Heme</keyword>
<reference evidence="12 13" key="1">
    <citation type="submission" date="2019-03" db="EMBL/GenBank/DDBJ databases">
        <title>Genomic Encyclopedia of Type Strains, Phase IV (KMG-IV): sequencing the most valuable type-strain genomes for metagenomic binning, comparative biology and taxonomic classification.</title>
        <authorList>
            <person name="Goeker M."/>
        </authorList>
    </citation>
    <scope>NUCLEOTIDE SEQUENCE [LARGE SCALE GENOMIC DNA]</scope>
    <source>
        <strain evidence="12 13">DSM 21944</strain>
    </source>
</reference>
<evidence type="ECO:0000256" key="5">
    <source>
        <dbReference type="ARBA" id="ARBA00022989"/>
    </source>
</evidence>
<name>A0A4R3L328_9GAMM</name>
<dbReference type="SUPFAM" id="SSF46626">
    <property type="entry name" value="Cytochrome c"/>
    <property type="match status" value="1"/>
</dbReference>
<feature type="signal peptide" evidence="10">
    <location>
        <begin position="1"/>
        <end position="26"/>
    </location>
</feature>
<evidence type="ECO:0000256" key="10">
    <source>
        <dbReference type="SAM" id="SignalP"/>
    </source>
</evidence>
<proteinExistence type="predicted"/>
<keyword evidence="7 9" id="KW-0472">Membrane</keyword>
<feature type="domain" description="Cytochrome c" evidence="11">
    <location>
        <begin position="44"/>
        <end position="215"/>
    </location>
</feature>
<dbReference type="PRINTS" id="PR00603">
    <property type="entry name" value="CYTOCHROMEC1"/>
</dbReference>
<evidence type="ECO:0000313" key="13">
    <source>
        <dbReference type="Proteomes" id="UP000294599"/>
    </source>
</evidence>
<dbReference type="InterPro" id="IPR002326">
    <property type="entry name" value="Cyt_c1"/>
</dbReference>
<protein>
    <submittedName>
        <fullName evidence="12">Ubiquinol-cytochrome c reductase cytochrome c1 subunit</fullName>
    </submittedName>
</protein>
<gene>
    <name evidence="12" type="ORF">EDC25_12446</name>
</gene>
<dbReference type="PANTHER" id="PTHR10266">
    <property type="entry name" value="CYTOCHROME C1"/>
    <property type="match status" value="1"/>
</dbReference>
<evidence type="ECO:0000256" key="7">
    <source>
        <dbReference type="ARBA" id="ARBA00023136"/>
    </source>
</evidence>
<keyword evidence="4 8" id="KW-0479">Metal-binding</keyword>
<evidence type="ECO:0000256" key="1">
    <source>
        <dbReference type="ARBA" id="ARBA00004370"/>
    </source>
</evidence>
<dbReference type="RefSeq" id="WP_240639562.1">
    <property type="nucleotide sequence ID" value="NZ_JBHLWF010000010.1"/>
</dbReference>